<protein>
    <submittedName>
        <fullName evidence="1">Uncharacterized protein</fullName>
    </submittedName>
</protein>
<organism evidence="1 2">
    <name type="scientific">Epilithonimonas lactis</name>
    <dbReference type="NCBI Taxonomy" id="421072"/>
    <lineage>
        <taxon>Bacteria</taxon>
        <taxon>Pseudomonadati</taxon>
        <taxon>Bacteroidota</taxon>
        <taxon>Flavobacteriia</taxon>
        <taxon>Flavobacteriales</taxon>
        <taxon>Weeksellaceae</taxon>
        <taxon>Chryseobacterium group</taxon>
        <taxon>Epilithonimonas</taxon>
    </lineage>
</organism>
<proteinExistence type="predicted"/>
<evidence type="ECO:0000313" key="1">
    <source>
        <dbReference type="EMBL" id="KFC23249.1"/>
    </source>
</evidence>
<gene>
    <name evidence="1" type="ORF">IO89_01255</name>
</gene>
<dbReference type="EMBL" id="JPLY01000001">
    <property type="protein sequence ID" value="KFC23249.1"/>
    <property type="molecule type" value="Genomic_DNA"/>
</dbReference>
<comment type="caution">
    <text evidence="1">The sequence shown here is derived from an EMBL/GenBank/DDBJ whole genome shotgun (WGS) entry which is preliminary data.</text>
</comment>
<sequence>MNAKPAKIFLIIVENIFKARKDVKLIKGRKDNLRYSQRYFDRLSINFKLIKGREVKKRFLSV</sequence>
<name>A0A085BLA4_9FLAO</name>
<dbReference type="Proteomes" id="UP000028623">
    <property type="component" value="Unassembled WGS sequence"/>
</dbReference>
<reference evidence="1 2" key="1">
    <citation type="submission" date="2014-07" db="EMBL/GenBank/DDBJ databases">
        <title>Epilithonimonas lactis LMG 22401 Genome.</title>
        <authorList>
            <person name="Pipes S.E."/>
            <person name="Stropko S.J."/>
        </authorList>
    </citation>
    <scope>NUCLEOTIDE SEQUENCE [LARGE SCALE GENOMIC DNA]</scope>
    <source>
        <strain evidence="1 2">LMG 24401</strain>
    </source>
</reference>
<dbReference type="AlphaFoldDB" id="A0A085BLA4"/>
<accession>A0A085BLA4</accession>
<keyword evidence="2" id="KW-1185">Reference proteome</keyword>
<evidence type="ECO:0000313" key="2">
    <source>
        <dbReference type="Proteomes" id="UP000028623"/>
    </source>
</evidence>